<evidence type="ECO:0000256" key="1">
    <source>
        <dbReference type="SAM" id="MobiDB-lite"/>
    </source>
</evidence>
<dbReference type="EMBL" id="UYYB01032185">
    <property type="protein sequence ID" value="VDM73734.1"/>
    <property type="molecule type" value="Genomic_DNA"/>
</dbReference>
<accession>A0A3P7J763</accession>
<gene>
    <name evidence="2" type="ORF">SVUK_LOCUS8732</name>
</gene>
<name>A0A3P7J763_STRVU</name>
<dbReference type="AlphaFoldDB" id="A0A3P7J763"/>
<keyword evidence="3" id="KW-1185">Reference proteome</keyword>
<proteinExistence type="predicted"/>
<feature type="region of interest" description="Disordered" evidence="1">
    <location>
        <begin position="1"/>
        <end position="23"/>
    </location>
</feature>
<evidence type="ECO:0000313" key="2">
    <source>
        <dbReference type="EMBL" id="VDM73734.1"/>
    </source>
</evidence>
<evidence type="ECO:0000313" key="3">
    <source>
        <dbReference type="Proteomes" id="UP000270094"/>
    </source>
</evidence>
<reference evidence="2 3" key="1">
    <citation type="submission" date="2018-11" db="EMBL/GenBank/DDBJ databases">
        <authorList>
            <consortium name="Pathogen Informatics"/>
        </authorList>
    </citation>
    <scope>NUCLEOTIDE SEQUENCE [LARGE SCALE GENOMIC DNA]</scope>
</reference>
<protein>
    <submittedName>
        <fullName evidence="2">Uncharacterized protein</fullName>
    </submittedName>
</protein>
<sequence>MLRADTKVGPKHMPTVQWPPVESEQHEIEQVQVLQKHIPAKKMEYQWPPPPPVYQGGFLGRVGKKMGKPVNGEILSRSWFVNRIF</sequence>
<dbReference type="OrthoDB" id="5875553at2759"/>
<dbReference type="Proteomes" id="UP000270094">
    <property type="component" value="Unassembled WGS sequence"/>
</dbReference>
<organism evidence="2 3">
    <name type="scientific">Strongylus vulgaris</name>
    <name type="common">Blood worm</name>
    <dbReference type="NCBI Taxonomy" id="40348"/>
    <lineage>
        <taxon>Eukaryota</taxon>
        <taxon>Metazoa</taxon>
        <taxon>Ecdysozoa</taxon>
        <taxon>Nematoda</taxon>
        <taxon>Chromadorea</taxon>
        <taxon>Rhabditida</taxon>
        <taxon>Rhabditina</taxon>
        <taxon>Rhabditomorpha</taxon>
        <taxon>Strongyloidea</taxon>
        <taxon>Strongylidae</taxon>
        <taxon>Strongylus</taxon>
    </lineage>
</organism>